<dbReference type="InterPro" id="IPR048256">
    <property type="entry name" value="Tektin-like"/>
</dbReference>
<accession>A0ABN7NZS8</accession>
<comment type="subcellular location">
    <subcellularLocation>
        <location evidence="1">Cytoplasm</location>
    </subcellularLocation>
</comment>
<name>A0ABN7NZS8_TIMPD</name>
<protein>
    <submittedName>
        <fullName evidence="3">Uncharacterized protein</fullName>
    </submittedName>
</protein>
<dbReference type="Proteomes" id="UP001153148">
    <property type="component" value="Unassembled WGS sequence"/>
</dbReference>
<comment type="caution">
    <text evidence="3">The sequence shown here is derived from an EMBL/GenBank/DDBJ whole genome shotgun (WGS) entry which is preliminary data.</text>
</comment>
<reference evidence="3" key="1">
    <citation type="submission" date="2021-03" db="EMBL/GenBank/DDBJ databases">
        <authorList>
            <person name="Tran Van P."/>
        </authorList>
    </citation>
    <scope>NUCLEOTIDE SEQUENCE</scope>
</reference>
<evidence type="ECO:0000313" key="4">
    <source>
        <dbReference type="Proteomes" id="UP001153148"/>
    </source>
</evidence>
<sequence>MNSLELIVLPRTVPEIHYPTVHKVNEMMRNITKLEKAIAEKEGFMSLAHTRLGNRAHRPEMELCSYLSDTVEVYNRHSVLRETYFGLRARQWEAYPVYGSSCPMYGPACLMYGLASSVGRPACPAVPEQLPHIIDQLSLCVRSCSFPAESFRLYTVVQKPCAAVMVPALMWLERDRGSELRNKACCLTGGNGGVVYGGSGRFFAEGMLAARMFLSAGSELEREMAAQIVHERKREGVALPVLTVGVVSRDSAWNGHQVPYSYGRRTIKC</sequence>
<gene>
    <name evidence="3" type="ORF">TPAB3V08_LOCUS6121</name>
</gene>
<dbReference type="Pfam" id="PF03148">
    <property type="entry name" value="Tektin"/>
    <property type="match status" value="1"/>
</dbReference>
<evidence type="ECO:0000256" key="1">
    <source>
        <dbReference type="ARBA" id="ARBA00004496"/>
    </source>
</evidence>
<dbReference type="EMBL" id="CAJPIN010008818">
    <property type="protein sequence ID" value="CAG2059155.1"/>
    <property type="molecule type" value="Genomic_DNA"/>
</dbReference>
<keyword evidence="4" id="KW-1185">Reference proteome</keyword>
<evidence type="ECO:0000313" key="3">
    <source>
        <dbReference type="EMBL" id="CAG2059155.1"/>
    </source>
</evidence>
<proteinExistence type="predicted"/>
<evidence type="ECO:0000256" key="2">
    <source>
        <dbReference type="ARBA" id="ARBA00022490"/>
    </source>
</evidence>
<keyword evidence="2" id="KW-0963">Cytoplasm</keyword>
<organism evidence="3 4">
    <name type="scientific">Timema podura</name>
    <name type="common">Walking stick</name>
    <dbReference type="NCBI Taxonomy" id="61482"/>
    <lineage>
        <taxon>Eukaryota</taxon>
        <taxon>Metazoa</taxon>
        <taxon>Ecdysozoa</taxon>
        <taxon>Arthropoda</taxon>
        <taxon>Hexapoda</taxon>
        <taxon>Insecta</taxon>
        <taxon>Pterygota</taxon>
        <taxon>Neoptera</taxon>
        <taxon>Polyneoptera</taxon>
        <taxon>Phasmatodea</taxon>
        <taxon>Timematodea</taxon>
        <taxon>Timematoidea</taxon>
        <taxon>Timematidae</taxon>
        <taxon>Timema</taxon>
    </lineage>
</organism>